<dbReference type="GO" id="GO:0055088">
    <property type="term" value="P:lipid homeostasis"/>
    <property type="evidence" value="ECO:0007669"/>
    <property type="project" value="TreeGrafter"/>
</dbReference>
<evidence type="ECO:0000313" key="3">
    <source>
        <dbReference type="Proteomes" id="UP000298030"/>
    </source>
</evidence>
<dbReference type="Gene3D" id="2.40.110.10">
    <property type="entry name" value="Butyryl-CoA Dehydrogenase, subunit A, domain 2"/>
    <property type="match status" value="1"/>
</dbReference>
<dbReference type="SUPFAM" id="SSF47203">
    <property type="entry name" value="Acyl-CoA dehydrogenase C-terminal domain-like"/>
    <property type="match status" value="1"/>
</dbReference>
<sequence length="584" mass="64875">MANALKTFKKRTLSLATSRLFCPLELLGRPLSNTEQWSLTVQRAIALVKAMGLTLDAIQDLTDEWWAAQLDPIFTVDPAICTVVWIQLNLVAGTLAMYSQNRPDLRPLITKILNFDAFGHFCLTELDHGLDARNLETTATQLAGGGFDLHTPHHGAAKFMPPTAPSGLPSIAIVFARLIVGGNNHGIRCFLVELSDEEMAYPGVTVRMIHGRAGCKPVKHSITSFNHVKLPASALLGEPEDSSLQARDDFSRLIWRVAVGTLAFVGPVISALKVSCHIAGKYSQRRTVAGSSSEAVNNAKRHFKSSPRVPIISFSTQYSPILGAIANAFVLEAFYWRSARFFSVSSNPYEQRHAVATIMKILSQRLVQNDLLSLSERCGVQGLFAHNQIASLVNEVRGVGIAEGDAFVLSLRLVSELLTRKYLLPAPDDPKNILYVHEEGLFNETREVIRAIGHHRSDAFNQLILPRCEKIALSVGNRMAYEAALDAGLSPQITNFYLASAVQADEGWFAEKMKYSREDQFVDHAKAVREALPCLDKWLKKLDVEDYAWAPIVDRDRWMAFFHNLEIAPSHQLVKRETELKARL</sequence>
<name>A0A4Y7T4B3_COPMI</name>
<dbReference type="AlphaFoldDB" id="A0A4Y7T4B3"/>
<dbReference type="InterPro" id="IPR036250">
    <property type="entry name" value="AcylCo_DH-like_C"/>
</dbReference>
<dbReference type="OrthoDB" id="538336at2759"/>
<dbReference type="InterPro" id="IPR046373">
    <property type="entry name" value="Acyl-CoA_Oxase/DH_mid-dom_sf"/>
</dbReference>
<dbReference type="GO" id="GO:0033540">
    <property type="term" value="P:fatty acid beta-oxidation using acyl-CoA oxidase"/>
    <property type="evidence" value="ECO:0007669"/>
    <property type="project" value="TreeGrafter"/>
</dbReference>
<dbReference type="PANTHER" id="PTHR10909:SF382">
    <property type="entry name" value="ACYL-COENZYME A OXIDASE"/>
    <property type="match status" value="1"/>
</dbReference>
<dbReference type="PANTHER" id="PTHR10909">
    <property type="entry name" value="ELECTRON TRANSPORT OXIDOREDUCTASE"/>
    <property type="match status" value="1"/>
</dbReference>
<proteinExistence type="predicted"/>
<organism evidence="2 3">
    <name type="scientific">Coprinellus micaceus</name>
    <name type="common">Glistening ink-cap mushroom</name>
    <name type="synonym">Coprinus micaceus</name>
    <dbReference type="NCBI Taxonomy" id="71717"/>
    <lineage>
        <taxon>Eukaryota</taxon>
        <taxon>Fungi</taxon>
        <taxon>Dikarya</taxon>
        <taxon>Basidiomycota</taxon>
        <taxon>Agaricomycotina</taxon>
        <taxon>Agaricomycetes</taxon>
        <taxon>Agaricomycetidae</taxon>
        <taxon>Agaricales</taxon>
        <taxon>Agaricineae</taxon>
        <taxon>Psathyrellaceae</taxon>
        <taxon>Coprinellus</taxon>
    </lineage>
</organism>
<comment type="caution">
    <text evidence="2">The sequence shown here is derived from an EMBL/GenBank/DDBJ whole genome shotgun (WGS) entry which is preliminary data.</text>
</comment>
<dbReference type="Proteomes" id="UP000298030">
    <property type="component" value="Unassembled WGS sequence"/>
</dbReference>
<feature type="domain" description="Acyl-CoA oxidase C-alpha1" evidence="1">
    <location>
        <begin position="267"/>
        <end position="417"/>
    </location>
</feature>
<evidence type="ECO:0000259" key="1">
    <source>
        <dbReference type="Pfam" id="PF22924"/>
    </source>
</evidence>
<dbReference type="GO" id="GO:0071949">
    <property type="term" value="F:FAD binding"/>
    <property type="evidence" value="ECO:0007669"/>
    <property type="project" value="InterPro"/>
</dbReference>
<gene>
    <name evidence="2" type="ORF">FA13DRAFT_683541</name>
</gene>
<dbReference type="InterPro" id="IPR009100">
    <property type="entry name" value="AcylCoA_DH/oxidase_NM_dom_sf"/>
</dbReference>
<reference evidence="2 3" key="1">
    <citation type="journal article" date="2019" name="Nat. Ecol. Evol.">
        <title>Megaphylogeny resolves global patterns of mushroom evolution.</title>
        <authorList>
            <person name="Varga T."/>
            <person name="Krizsan K."/>
            <person name="Foldi C."/>
            <person name="Dima B."/>
            <person name="Sanchez-Garcia M."/>
            <person name="Sanchez-Ramirez S."/>
            <person name="Szollosi G.J."/>
            <person name="Szarkandi J.G."/>
            <person name="Papp V."/>
            <person name="Albert L."/>
            <person name="Andreopoulos W."/>
            <person name="Angelini C."/>
            <person name="Antonin V."/>
            <person name="Barry K.W."/>
            <person name="Bougher N.L."/>
            <person name="Buchanan P."/>
            <person name="Buyck B."/>
            <person name="Bense V."/>
            <person name="Catcheside P."/>
            <person name="Chovatia M."/>
            <person name="Cooper J."/>
            <person name="Damon W."/>
            <person name="Desjardin D."/>
            <person name="Finy P."/>
            <person name="Geml J."/>
            <person name="Haridas S."/>
            <person name="Hughes K."/>
            <person name="Justo A."/>
            <person name="Karasinski D."/>
            <person name="Kautmanova I."/>
            <person name="Kiss B."/>
            <person name="Kocsube S."/>
            <person name="Kotiranta H."/>
            <person name="LaButti K.M."/>
            <person name="Lechner B.E."/>
            <person name="Liimatainen K."/>
            <person name="Lipzen A."/>
            <person name="Lukacs Z."/>
            <person name="Mihaltcheva S."/>
            <person name="Morgado L.N."/>
            <person name="Niskanen T."/>
            <person name="Noordeloos M.E."/>
            <person name="Ohm R.A."/>
            <person name="Ortiz-Santana B."/>
            <person name="Ovrebo C."/>
            <person name="Racz N."/>
            <person name="Riley R."/>
            <person name="Savchenko A."/>
            <person name="Shiryaev A."/>
            <person name="Soop K."/>
            <person name="Spirin V."/>
            <person name="Szebenyi C."/>
            <person name="Tomsovsky M."/>
            <person name="Tulloss R.E."/>
            <person name="Uehling J."/>
            <person name="Grigoriev I.V."/>
            <person name="Vagvolgyi C."/>
            <person name="Papp T."/>
            <person name="Martin F.M."/>
            <person name="Miettinen O."/>
            <person name="Hibbett D.S."/>
            <person name="Nagy L.G."/>
        </authorList>
    </citation>
    <scope>NUCLEOTIDE SEQUENCE [LARGE SCALE GENOMIC DNA]</scope>
    <source>
        <strain evidence="2 3">FP101781</strain>
    </source>
</reference>
<dbReference type="EMBL" id="QPFP01000029">
    <property type="protein sequence ID" value="TEB28965.1"/>
    <property type="molecule type" value="Genomic_DNA"/>
</dbReference>
<dbReference type="Pfam" id="PF22924">
    <property type="entry name" value="ACOX_C_alpha1"/>
    <property type="match status" value="1"/>
</dbReference>
<dbReference type="SUPFAM" id="SSF56645">
    <property type="entry name" value="Acyl-CoA dehydrogenase NM domain-like"/>
    <property type="match status" value="1"/>
</dbReference>
<evidence type="ECO:0000313" key="2">
    <source>
        <dbReference type="EMBL" id="TEB28965.1"/>
    </source>
</evidence>
<dbReference type="InterPro" id="IPR012258">
    <property type="entry name" value="Acyl-CoA_oxidase"/>
</dbReference>
<dbReference type="GO" id="GO:0005504">
    <property type="term" value="F:fatty acid binding"/>
    <property type="evidence" value="ECO:0007669"/>
    <property type="project" value="TreeGrafter"/>
</dbReference>
<dbReference type="GO" id="GO:0003997">
    <property type="term" value="F:acyl-CoA oxidase activity"/>
    <property type="evidence" value="ECO:0007669"/>
    <property type="project" value="InterPro"/>
</dbReference>
<dbReference type="STRING" id="71717.A0A4Y7T4B3"/>
<keyword evidence="3" id="KW-1185">Reference proteome</keyword>
<dbReference type="GO" id="GO:0005777">
    <property type="term" value="C:peroxisome"/>
    <property type="evidence" value="ECO:0007669"/>
    <property type="project" value="InterPro"/>
</dbReference>
<dbReference type="InterPro" id="IPR055060">
    <property type="entry name" value="ACOX_C_alpha1"/>
</dbReference>
<protein>
    <submittedName>
        <fullName evidence="2">Acyl-CoA dehydrogenase NM domain-like protein</fullName>
    </submittedName>
</protein>
<accession>A0A4Y7T4B3</accession>
<dbReference type="Gene3D" id="1.20.140.10">
    <property type="entry name" value="Butyryl-CoA Dehydrogenase, subunit A, domain 3"/>
    <property type="match status" value="1"/>
</dbReference>